<protein>
    <recommendedName>
        <fullName evidence="3">WW domain-containing protein</fullName>
    </recommendedName>
</protein>
<reference evidence="2" key="1">
    <citation type="journal article" date="2017" name="Nat. Ecol. Evol.">
        <title>Genome expansion and lineage-specific genetic innovations in the forest pathogenic fungi Armillaria.</title>
        <authorList>
            <person name="Sipos G."/>
            <person name="Prasanna A.N."/>
            <person name="Walter M.C."/>
            <person name="O'Connor E."/>
            <person name="Balint B."/>
            <person name="Krizsan K."/>
            <person name="Kiss B."/>
            <person name="Hess J."/>
            <person name="Varga T."/>
            <person name="Slot J."/>
            <person name="Riley R."/>
            <person name="Boka B."/>
            <person name="Rigling D."/>
            <person name="Barry K."/>
            <person name="Lee J."/>
            <person name="Mihaltcheva S."/>
            <person name="LaButti K."/>
            <person name="Lipzen A."/>
            <person name="Waldron R."/>
            <person name="Moloney N.M."/>
            <person name="Sperisen C."/>
            <person name="Kredics L."/>
            <person name="Vagvoelgyi C."/>
            <person name="Patrignani A."/>
            <person name="Fitzpatrick D."/>
            <person name="Nagy I."/>
            <person name="Doyle S."/>
            <person name="Anderson J.B."/>
            <person name="Grigoriev I.V."/>
            <person name="Gueldener U."/>
            <person name="Muensterkoetter M."/>
            <person name="Nagy L.G."/>
        </authorList>
    </citation>
    <scope>NUCLEOTIDE SEQUENCE [LARGE SCALE GENOMIC DNA]</scope>
    <source>
        <strain evidence="2">C18/9</strain>
    </source>
</reference>
<sequence>MAIMSGIRGQITSTAGTTITAPVPMPTSAAPRPSPIPIPTAQRLPSTLAGTPVNLYPGAHSAPSYTFRPSAPIPKTQKLFRVSNADRKSSSSYVSKVYATFPLKHATVEHLIQPENSTLESTYDWLKDEINAFLSLHLMMINFAAFTDEWTPAKFTVPAMQTDFNTCRRISPETGEEEVLPMGWTKHTYPDGKPYFYHKIITEEWLYDRDIGS</sequence>
<evidence type="ECO:0008006" key="3">
    <source>
        <dbReference type="Google" id="ProtNLM"/>
    </source>
</evidence>
<gene>
    <name evidence="1" type="ORF">ARMOST_03988</name>
</gene>
<keyword evidence="2" id="KW-1185">Reference proteome</keyword>
<dbReference type="OrthoDB" id="3058556at2759"/>
<name>A0A284QW25_ARMOS</name>
<dbReference type="AlphaFoldDB" id="A0A284QW25"/>
<dbReference type="EMBL" id="FUEG01000002">
    <property type="protein sequence ID" value="SJL00675.1"/>
    <property type="molecule type" value="Genomic_DNA"/>
</dbReference>
<evidence type="ECO:0000313" key="1">
    <source>
        <dbReference type="EMBL" id="SJL00675.1"/>
    </source>
</evidence>
<proteinExistence type="predicted"/>
<dbReference type="Proteomes" id="UP000219338">
    <property type="component" value="Unassembled WGS sequence"/>
</dbReference>
<evidence type="ECO:0000313" key="2">
    <source>
        <dbReference type="Proteomes" id="UP000219338"/>
    </source>
</evidence>
<organism evidence="1 2">
    <name type="scientific">Armillaria ostoyae</name>
    <name type="common">Armillaria root rot fungus</name>
    <dbReference type="NCBI Taxonomy" id="47428"/>
    <lineage>
        <taxon>Eukaryota</taxon>
        <taxon>Fungi</taxon>
        <taxon>Dikarya</taxon>
        <taxon>Basidiomycota</taxon>
        <taxon>Agaricomycotina</taxon>
        <taxon>Agaricomycetes</taxon>
        <taxon>Agaricomycetidae</taxon>
        <taxon>Agaricales</taxon>
        <taxon>Marasmiineae</taxon>
        <taxon>Physalacriaceae</taxon>
        <taxon>Armillaria</taxon>
    </lineage>
</organism>
<dbReference type="Gene3D" id="2.20.70.10">
    <property type="match status" value="1"/>
</dbReference>
<accession>A0A284QW25</accession>